<protein>
    <recommendedName>
        <fullName evidence="1">F-box domain-containing protein</fullName>
    </recommendedName>
</protein>
<keyword evidence="2" id="KW-1185">Reference proteome</keyword>
<evidence type="ECO:0000259" key="1">
    <source>
        <dbReference type="PROSITE" id="PS50181"/>
    </source>
</evidence>
<dbReference type="Proteomes" id="UP001652628">
    <property type="component" value="Chromosome 3"/>
</dbReference>
<feature type="domain" description="F-box" evidence="1">
    <location>
        <begin position="4"/>
        <end position="32"/>
    </location>
</feature>
<organism evidence="2 3">
    <name type="scientific">Drosophila suzukii</name>
    <name type="common">Spotted-wing drosophila fruit fly</name>
    <dbReference type="NCBI Taxonomy" id="28584"/>
    <lineage>
        <taxon>Eukaryota</taxon>
        <taxon>Metazoa</taxon>
        <taxon>Ecdysozoa</taxon>
        <taxon>Arthropoda</taxon>
        <taxon>Hexapoda</taxon>
        <taxon>Insecta</taxon>
        <taxon>Pterygota</taxon>
        <taxon>Neoptera</taxon>
        <taxon>Endopterygota</taxon>
        <taxon>Diptera</taxon>
        <taxon>Brachycera</taxon>
        <taxon>Muscomorpha</taxon>
        <taxon>Ephydroidea</taxon>
        <taxon>Drosophilidae</taxon>
        <taxon>Drosophila</taxon>
        <taxon>Sophophora</taxon>
    </lineage>
</organism>
<name>A0AB40A6H7_DROSZ</name>
<proteinExistence type="predicted"/>
<dbReference type="InterPro" id="IPR032675">
    <property type="entry name" value="LRR_dom_sf"/>
</dbReference>
<sequence length="348" mass="40222">MEAARKITSLPQEILEILFDTLDYDDRLSLAQSNLYLGDSFASFCERELKYLELGGCEAENDYLTRVLPICGSAVQCITGESSGYPMLQIIERYCTNVVEVRLVVNSLWPFYFIPNMKSLTTVELMLEPLYEDDSLYPALQELPHLTDLHFHDFSEKNVHKVRYLVNLERLVLQRGRKECPVDIIQIFNSLKKLLHLFLECDEISCKTSSQKSTYSALKKLELIVDKVPNLPIFPNLRYMYALSDKNFNWNKWIISHAETVKILYIHDNSRLLEALERCKVLRDLGVFVKSSKISEEHLSLLIDFGRRSVSSLSLAVKNDEEYKVIKKRLEGLPYSAICKVHVEHTCP</sequence>
<evidence type="ECO:0000313" key="2">
    <source>
        <dbReference type="Proteomes" id="UP001652628"/>
    </source>
</evidence>
<gene>
    <name evidence="3" type="primary">LOC118877372</name>
</gene>
<evidence type="ECO:0000313" key="3">
    <source>
        <dbReference type="RefSeq" id="XP_036671798.2"/>
    </source>
</evidence>
<dbReference type="AlphaFoldDB" id="A0AB40A6H7"/>
<reference evidence="3" key="1">
    <citation type="submission" date="2025-08" db="UniProtKB">
        <authorList>
            <consortium name="RefSeq"/>
        </authorList>
    </citation>
    <scope>IDENTIFICATION</scope>
</reference>
<dbReference type="GeneID" id="118877372"/>
<dbReference type="RefSeq" id="XP_036671798.2">
    <property type="nucleotide sequence ID" value="XM_036815903.3"/>
</dbReference>
<dbReference type="InterPro" id="IPR001810">
    <property type="entry name" value="F-box_dom"/>
</dbReference>
<dbReference type="PROSITE" id="PS50181">
    <property type="entry name" value="FBOX"/>
    <property type="match status" value="1"/>
</dbReference>
<dbReference type="SUPFAM" id="SSF52058">
    <property type="entry name" value="L domain-like"/>
    <property type="match status" value="1"/>
</dbReference>
<accession>A0AB40A6H7</accession>
<dbReference type="Gene3D" id="3.80.10.10">
    <property type="entry name" value="Ribonuclease Inhibitor"/>
    <property type="match status" value="1"/>
</dbReference>